<keyword evidence="5" id="KW-1185">Reference proteome</keyword>
<dbReference type="InterPro" id="IPR000863">
    <property type="entry name" value="Sulfotransferase_dom"/>
</dbReference>
<evidence type="ECO:0000313" key="6">
    <source>
        <dbReference type="RefSeq" id="XP_031405701.1"/>
    </source>
</evidence>
<reference evidence="6" key="2">
    <citation type="submission" date="2025-08" db="UniProtKB">
        <authorList>
            <consortium name="RefSeq"/>
        </authorList>
    </citation>
    <scope>IDENTIFICATION</scope>
    <source>
        <tissue evidence="6">Leaf</tissue>
    </source>
</reference>
<dbReference type="Proteomes" id="UP000515151">
    <property type="component" value="Chromosome 7"/>
</dbReference>
<accession>A0A6P8EK29</accession>
<dbReference type="AlphaFoldDB" id="A0A6P8EK29"/>
<dbReference type="InterPro" id="IPR027417">
    <property type="entry name" value="P-loop_NTPase"/>
</dbReference>
<sequence>MSACLSWTCTCLGQPLQGPGDPTLTSLVVHSHPLCLVARNGIRALVVVESCNIRRKAARLSEFSLTEAFESFSQGLSPYGPFWDLILGYWKASQEYPDKVLFLRYEDMKRDSISHVKRLAEFLGHPFTVEEEEKGIVHEILKLCSFESMNKAKVPEKGNFHEGPANHFYIRNDEVGDAKNYLMVDMMRCLDEITEEKFKGTGLTI</sequence>
<feature type="domain" description="Sulfotransferase" evidence="4">
    <location>
        <begin position="65"/>
        <end position="202"/>
    </location>
</feature>
<reference evidence="5" key="1">
    <citation type="journal article" date="2020" name="Plant Biotechnol. J.">
        <title>The pomegranate (Punica granatum L.) draft genome dissects genetic divergence between soft- and hard-seeded cultivars.</title>
        <authorList>
            <person name="Luo X."/>
            <person name="Li H."/>
            <person name="Wu Z."/>
            <person name="Yao W."/>
            <person name="Zhao P."/>
            <person name="Cao D."/>
            <person name="Yu H."/>
            <person name="Li K."/>
            <person name="Poudel K."/>
            <person name="Zhao D."/>
            <person name="Zhang F."/>
            <person name="Xia X."/>
            <person name="Chen L."/>
            <person name="Wang Q."/>
            <person name="Jing D."/>
            <person name="Cao S."/>
        </authorList>
    </citation>
    <scope>NUCLEOTIDE SEQUENCE [LARGE SCALE GENOMIC DNA]</scope>
    <source>
        <strain evidence="5">cv. Tunisia</strain>
    </source>
</reference>
<dbReference type="GO" id="GO:0008146">
    <property type="term" value="F:sulfotransferase activity"/>
    <property type="evidence" value="ECO:0007669"/>
    <property type="project" value="InterPro"/>
</dbReference>
<dbReference type="PANTHER" id="PTHR11783">
    <property type="entry name" value="SULFOTRANSFERASE SULT"/>
    <property type="match status" value="1"/>
</dbReference>
<dbReference type="Pfam" id="PF00685">
    <property type="entry name" value="Sulfotransfer_1"/>
    <property type="match status" value="1"/>
</dbReference>
<dbReference type="EC" id="2.8.2.-" evidence="3"/>
<evidence type="ECO:0000256" key="1">
    <source>
        <dbReference type="ARBA" id="ARBA00005771"/>
    </source>
</evidence>
<keyword evidence="2 3" id="KW-0808">Transferase</keyword>
<evidence type="ECO:0000256" key="2">
    <source>
        <dbReference type="ARBA" id="ARBA00022679"/>
    </source>
</evidence>
<evidence type="ECO:0000313" key="5">
    <source>
        <dbReference type="Proteomes" id="UP000515151"/>
    </source>
</evidence>
<name>A0A6P8EK29_PUNGR</name>
<proteinExistence type="inferred from homology"/>
<dbReference type="OrthoDB" id="205623at2759"/>
<comment type="similarity">
    <text evidence="1 3">Belongs to the sulfotransferase 1 family.</text>
</comment>
<evidence type="ECO:0000259" key="4">
    <source>
        <dbReference type="Pfam" id="PF00685"/>
    </source>
</evidence>
<protein>
    <recommendedName>
        <fullName evidence="3">Sulfotransferase</fullName>
        <ecNumber evidence="3">2.8.2.-</ecNumber>
    </recommendedName>
</protein>
<organism evidence="5 6">
    <name type="scientific">Punica granatum</name>
    <name type="common">Pomegranate</name>
    <dbReference type="NCBI Taxonomy" id="22663"/>
    <lineage>
        <taxon>Eukaryota</taxon>
        <taxon>Viridiplantae</taxon>
        <taxon>Streptophyta</taxon>
        <taxon>Embryophyta</taxon>
        <taxon>Tracheophyta</taxon>
        <taxon>Spermatophyta</taxon>
        <taxon>Magnoliopsida</taxon>
        <taxon>eudicotyledons</taxon>
        <taxon>Gunneridae</taxon>
        <taxon>Pentapetalae</taxon>
        <taxon>rosids</taxon>
        <taxon>malvids</taxon>
        <taxon>Myrtales</taxon>
        <taxon>Lythraceae</taxon>
        <taxon>Punica</taxon>
    </lineage>
</organism>
<dbReference type="Gene3D" id="3.40.50.300">
    <property type="entry name" value="P-loop containing nucleotide triphosphate hydrolases"/>
    <property type="match status" value="1"/>
</dbReference>
<dbReference type="GeneID" id="116214435"/>
<gene>
    <name evidence="6" type="primary">LOC116214435</name>
</gene>
<dbReference type="RefSeq" id="XP_031405701.1">
    <property type="nucleotide sequence ID" value="XM_031549841.1"/>
</dbReference>
<evidence type="ECO:0000256" key="3">
    <source>
        <dbReference type="RuleBase" id="RU361155"/>
    </source>
</evidence>
<dbReference type="SUPFAM" id="SSF52540">
    <property type="entry name" value="P-loop containing nucleoside triphosphate hydrolases"/>
    <property type="match status" value="1"/>
</dbReference>